<keyword evidence="4 5" id="KW-0067">ATP-binding</keyword>
<gene>
    <name evidence="8" type="ORF">g.51077</name>
</gene>
<keyword evidence="3 5" id="KW-0347">Helicase</keyword>
<dbReference type="AlphaFoldDB" id="A0A1D1ZQ78"/>
<dbReference type="PROSITE" id="PS00039">
    <property type="entry name" value="DEAD_ATP_HELICASE"/>
    <property type="match status" value="1"/>
</dbReference>
<keyword evidence="1 5" id="KW-0547">Nucleotide-binding</keyword>
<proteinExistence type="inferred from homology"/>
<dbReference type="InterPro" id="IPR014001">
    <property type="entry name" value="Helicase_ATP-bd"/>
</dbReference>
<dbReference type="Pfam" id="PF00270">
    <property type="entry name" value="DEAD"/>
    <property type="match status" value="1"/>
</dbReference>
<dbReference type="InterPro" id="IPR001650">
    <property type="entry name" value="Helicase_C-like"/>
</dbReference>
<dbReference type="GO" id="GO:0003676">
    <property type="term" value="F:nucleic acid binding"/>
    <property type="evidence" value="ECO:0007669"/>
    <property type="project" value="InterPro"/>
</dbReference>
<dbReference type="InterPro" id="IPR027417">
    <property type="entry name" value="P-loop_NTPase"/>
</dbReference>
<dbReference type="PANTHER" id="PTHR47959">
    <property type="entry name" value="ATP-DEPENDENT RNA HELICASE RHLE-RELATED"/>
    <property type="match status" value="1"/>
</dbReference>
<dbReference type="EMBL" id="GDKF01009492">
    <property type="protein sequence ID" value="JAT69130.1"/>
    <property type="molecule type" value="Transcribed_RNA"/>
</dbReference>
<organism evidence="8">
    <name type="scientific">Auxenochlorella protothecoides</name>
    <name type="common">Green microalga</name>
    <name type="synonym">Chlorella protothecoides</name>
    <dbReference type="NCBI Taxonomy" id="3075"/>
    <lineage>
        <taxon>Eukaryota</taxon>
        <taxon>Viridiplantae</taxon>
        <taxon>Chlorophyta</taxon>
        <taxon>core chlorophytes</taxon>
        <taxon>Trebouxiophyceae</taxon>
        <taxon>Chlorellales</taxon>
        <taxon>Chlorellaceae</taxon>
        <taxon>Auxenochlorella</taxon>
    </lineage>
</organism>
<dbReference type="PROSITE" id="PS51192">
    <property type="entry name" value="HELICASE_ATP_BIND_1"/>
    <property type="match status" value="1"/>
</dbReference>
<evidence type="ECO:0000256" key="2">
    <source>
        <dbReference type="ARBA" id="ARBA00022801"/>
    </source>
</evidence>
<dbReference type="SMART" id="SM00490">
    <property type="entry name" value="HELICc"/>
    <property type="match status" value="1"/>
</dbReference>
<dbReference type="Gene3D" id="3.40.50.300">
    <property type="entry name" value="P-loop containing nucleotide triphosphate hydrolases"/>
    <property type="match status" value="2"/>
</dbReference>
<feature type="domain" description="Helicase ATP-binding" evidence="6">
    <location>
        <begin position="84"/>
        <end position="275"/>
    </location>
</feature>
<keyword evidence="2 5" id="KW-0378">Hydrolase</keyword>
<dbReference type="Pfam" id="PF00271">
    <property type="entry name" value="Helicase_C"/>
    <property type="match status" value="1"/>
</dbReference>
<dbReference type="InterPro" id="IPR000629">
    <property type="entry name" value="RNA-helicase_DEAD-box_CS"/>
</dbReference>
<evidence type="ECO:0000313" key="8">
    <source>
        <dbReference type="EMBL" id="JAT69130.1"/>
    </source>
</evidence>
<evidence type="ECO:0000259" key="7">
    <source>
        <dbReference type="PROSITE" id="PS51194"/>
    </source>
</evidence>
<reference evidence="8" key="1">
    <citation type="submission" date="2015-08" db="EMBL/GenBank/DDBJ databases">
        <authorList>
            <person name="Babu N.S."/>
            <person name="Beckwith C.J."/>
            <person name="Beseler K.G."/>
            <person name="Brison A."/>
            <person name="Carone J.V."/>
            <person name="Caskin T.P."/>
            <person name="Diamond M."/>
            <person name="Durham M.E."/>
            <person name="Foxe J.M."/>
            <person name="Go M."/>
            <person name="Henderson B.A."/>
            <person name="Jones I.B."/>
            <person name="McGettigan J.A."/>
            <person name="Micheletti S.J."/>
            <person name="Nasrallah M.E."/>
            <person name="Ortiz D."/>
            <person name="Piller C.R."/>
            <person name="Privatt S.R."/>
            <person name="Schneider S.L."/>
            <person name="Sharp S."/>
            <person name="Smith T.C."/>
            <person name="Stanton J.D."/>
            <person name="Ullery H.E."/>
            <person name="Wilson R.J."/>
            <person name="Serrano M.G."/>
            <person name="Buck G."/>
            <person name="Lee V."/>
            <person name="Wang Y."/>
            <person name="Carvalho R."/>
            <person name="Voegtly L."/>
            <person name="Shi R."/>
            <person name="Duckworth R."/>
            <person name="Johnson A."/>
            <person name="Loviza R."/>
            <person name="Walstead R."/>
            <person name="Shah Z."/>
            <person name="Kiflezghi M."/>
            <person name="Wade K."/>
            <person name="Ball S.L."/>
            <person name="Bradley K.W."/>
            <person name="Asai D.J."/>
            <person name="Bowman C.A."/>
            <person name="Russell D.A."/>
            <person name="Pope W.H."/>
            <person name="Jacobs-Sera D."/>
            <person name="Hendrix R.W."/>
            <person name="Hatfull G.F."/>
        </authorList>
    </citation>
    <scope>NUCLEOTIDE SEQUENCE</scope>
</reference>
<dbReference type="GO" id="GO:0003724">
    <property type="term" value="F:RNA helicase activity"/>
    <property type="evidence" value="ECO:0007669"/>
    <property type="project" value="TreeGrafter"/>
</dbReference>
<accession>A0A1D1ZQ78</accession>
<name>A0A1D1ZQ78_AUXPR</name>
<dbReference type="SUPFAM" id="SSF52540">
    <property type="entry name" value="P-loop containing nucleoside triphosphate hydrolases"/>
    <property type="match status" value="1"/>
</dbReference>
<dbReference type="SMART" id="SM00487">
    <property type="entry name" value="DEXDc"/>
    <property type="match status" value="1"/>
</dbReference>
<evidence type="ECO:0000256" key="1">
    <source>
        <dbReference type="ARBA" id="ARBA00022741"/>
    </source>
</evidence>
<dbReference type="PANTHER" id="PTHR47959:SF24">
    <property type="entry name" value="ATP-DEPENDENT RNA HELICASE"/>
    <property type="match status" value="1"/>
</dbReference>
<protein>
    <submittedName>
        <fullName evidence="8">Uncharacterized protein</fullName>
    </submittedName>
</protein>
<dbReference type="GO" id="GO:0005829">
    <property type="term" value="C:cytosol"/>
    <property type="evidence" value="ECO:0007669"/>
    <property type="project" value="TreeGrafter"/>
</dbReference>
<dbReference type="CDD" id="cd18787">
    <property type="entry name" value="SF2_C_DEAD"/>
    <property type="match status" value="1"/>
</dbReference>
<evidence type="ECO:0000259" key="6">
    <source>
        <dbReference type="PROSITE" id="PS51192"/>
    </source>
</evidence>
<evidence type="ECO:0000256" key="5">
    <source>
        <dbReference type="RuleBase" id="RU000492"/>
    </source>
</evidence>
<feature type="domain" description="Helicase C-terminal" evidence="7">
    <location>
        <begin position="302"/>
        <end position="447"/>
    </location>
</feature>
<evidence type="ECO:0000256" key="4">
    <source>
        <dbReference type="ARBA" id="ARBA00022840"/>
    </source>
</evidence>
<dbReference type="InterPro" id="IPR011545">
    <property type="entry name" value="DEAD/DEAH_box_helicase_dom"/>
</dbReference>
<dbReference type="GO" id="GO:0005524">
    <property type="term" value="F:ATP binding"/>
    <property type="evidence" value="ECO:0007669"/>
    <property type="project" value="UniProtKB-KW"/>
</dbReference>
<dbReference type="InterPro" id="IPR050079">
    <property type="entry name" value="DEAD_box_RNA_helicase"/>
</dbReference>
<evidence type="ECO:0000256" key="3">
    <source>
        <dbReference type="ARBA" id="ARBA00022806"/>
    </source>
</evidence>
<comment type="similarity">
    <text evidence="5">Belongs to the DEAD box helicase family.</text>
</comment>
<dbReference type="PROSITE" id="PS51194">
    <property type="entry name" value="HELICASE_CTER"/>
    <property type="match status" value="1"/>
</dbReference>
<sequence>MVEEGGIALFARPPSKLKTRPRKEDNALPKTVTRPAVVSVPPSGAKAGEDDTATFRSLGLSDWMAGVCRGLGMPSPTAVQRACIPAILAGRDVIAVSQTGTGKTAAFALPILQLLARDPFGVFALVLTPTRELALQLADHFRALGSGGALRDAVIIGGVDGQAQARALTQRPHLVVATPGRLAGLLAQDPGLAACLARVRCLVLDEADRMIDLGFEPQVMGVLDAMPSTNLKPEGEEEVVLEADRVYRTTYMFSATMPLAVERLARRYLRRPTVVNIGTAGKATDLVTQRVVMVKENEKPHTLEQELEVLSDDQRIIVFVNTKRQCDAVARQLDGLEYRCTLLHGGKTQDQREESIKGFREDKYNVLVATDVAGRGIDVPNVALVVNYDMPNNIEAYTHRIGRTGRAGRKGIAVTFLTLSDTEVFYDFKKFLEDNNAPVPAALASHEAAKAKPGAVDTRRSAVQYAKK</sequence>
<dbReference type="GO" id="GO:0016787">
    <property type="term" value="F:hydrolase activity"/>
    <property type="evidence" value="ECO:0007669"/>
    <property type="project" value="UniProtKB-KW"/>
</dbReference>